<sequence>MPPRASPGGIFYVLTDYGRDVVREMRMPGKVLAATGRCGGEGLAMRQKARQPLLQDLIFTAQARVLVQQR</sequence>
<organism evidence="1 2">
    <name type="scientific">Klebsiella pasteurii</name>
    <dbReference type="NCBI Taxonomy" id="2587529"/>
    <lineage>
        <taxon>Bacteria</taxon>
        <taxon>Pseudomonadati</taxon>
        <taxon>Pseudomonadota</taxon>
        <taxon>Gammaproteobacteria</taxon>
        <taxon>Enterobacterales</taxon>
        <taxon>Enterobacteriaceae</taxon>
        <taxon>Klebsiella/Raoultella group</taxon>
        <taxon>Klebsiella</taxon>
    </lineage>
</organism>
<comment type="caution">
    <text evidence="1">The sequence shown here is derived from an EMBL/GenBank/DDBJ whole genome shotgun (WGS) entry which is preliminary data.</text>
</comment>
<evidence type="ECO:0000313" key="1">
    <source>
        <dbReference type="EMBL" id="VUS87920.1"/>
    </source>
</evidence>
<accession>A0A9Q9SBF5</accession>
<reference evidence="1 2" key="1">
    <citation type="submission" date="2019-07" db="EMBL/GenBank/DDBJ databases">
        <authorList>
            <person name="Brisse S."/>
            <person name="Rodrigues C."/>
            <person name="Thorpe H."/>
        </authorList>
    </citation>
    <scope>NUCLEOTIDE SEQUENCE [LARGE SCALE GENOMIC DNA]</scope>
    <source>
        <strain evidence="1">SB6410</strain>
    </source>
</reference>
<evidence type="ECO:0000313" key="2">
    <source>
        <dbReference type="Proteomes" id="UP000318567"/>
    </source>
</evidence>
<dbReference type="Proteomes" id="UP000318567">
    <property type="component" value="Unassembled WGS sequence"/>
</dbReference>
<gene>
    <name evidence="1" type="ORF">SB6410_03872</name>
</gene>
<proteinExistence type="predicted"/>
<protein>
    <submittedName>
        <fullName evidence="1">Uncharacterized protein</fullName>
    </submittedName>
</protein>
<name>A0A9Q9SBF5_9ENTR</name>
<dbReference type="AlphaFoldDB" id="A0A9Q9SBF5"/>
<dbReference type="EMBL" id="CABGGO010000028">
    <property type="protein sequence ID" value="VUS87920.1"/>
    <property type="molecule type" value="Genomic_DNA"/>
</dbReference>